<keyword evidence="1" id="KW-0732">Signal</keyword>
<accession>A0ABU7L235</accession>
<dbReference type="RefSeq" id="WP_330162338.1">
    <property type="nucleotide sequence ID" value="NZ_BAAAJA010000008.1"/>
</dbReference>
<dbReference type="InterPro" id="IPR050490">
    <property type="entry name" value="Bact_solute-bd_prot1"/>
</dbReference>
<keyword evidence="5" id="KW-1185">Reference proteome</keyword>
<evidence type="ECO:0000313" key="2">
    <source>
        <dbReference type="EMBL" id="MEE2055595.1"/>
    </source>
</evidence>
<dbReference type="PANTHER" id="PTHR43649">
    <property type="entry name" value="ARABINOSE-BINDING PROTEIN-RELATED"/>
    <property type="match status" value="1"/>
</dbReference>
<dbReference type="Proteomes" id="UP001432401">
    <property type="component" value="Unassembled WGS sequence"/>
</dbReference>
<dbReference type="Pfam" id="PF13416">
    <property type="entry name" value="SBP_bac_8"/>
    <property type="match status" value="1"/>
</dbReference>
<sequence>MRVPPGRGRSRAGRRGTALTATAAATAIVMAASACGGSGGDGDTVELRFSWWGSDERQATMLQVIENFEAENPGIRIAGESTDWSSYWDRLATNTAANDAPDIAMQEERYLREYADRGALMNLDEAAGLDLSGLDPLIAESGDLDGQTFGAATGVNAYAIHADPEAFEAAGVEMPDDETWTWDDYVEISAQITEGSDGEYVGTQSMSYNETGFQVFARQHGENLYAEDGSLGFSQETLTAWFEITQELQDNGGQPSAAEGVEIQGGGVDQSVVSTNQGAMAHFWSNQLGGVAESSGRDIQLLRYPGETEFERTGGFFKPAMFYTISAGSEHPEEAALFVDYMLNDPAVAELTLADLGLPANVEVREAIVDDLPGADAQMAEFMSGIEDTIVDGNPPPPIGAGQVVEITGRVTDSLAFGDITPAEAAEQFMAEVEAATGGA</sequence>
<comment type="caution">
    <text evidence="2">The sequence shown here is derived from an EMBL/GenBank/DDBJ whole genome shotgun (WGS) entry which is preliminary data.</text>
</comment>
<dbReference type="PROSITE" id="PS51257">
    <property type="entry name" value="PROKAR_LIPOPROTEIN"/>
    <property type="match status" value="1"/>
</dbReference>
<dbReference type="EMBL" id="JAUUCC010000197">
    <property type="protein sequence ID" value="MEE2055595.1"/>
    <property type="molecule type" value="Genomic_DNA"/>
</dbReference>
<protein>
    <submittedName>
        <fullName evidence="2">Extracellular solute-binding protein</fullName>
    </submittedName>
</protein>
<organism evidence="2 4">
    <name type="scientific">Nocardiopsis tropica</name>
    <dbReference type="NCBI Taxonomy" id="109330"/>
    <lineage>
        <taxon>Bacteria</taxon>
        <taxon>Bacillati</taxon>
        <taxon>Actinomycetota</taxon>
        <taxon>Actinomycetes</taxon>
        <taxon>Streptosporangiales</taxon>
        <taxon>Nocardiopsidaceae</taxon>
        <taxon>Nocardiopsis</taxon>
    </lineage>
</organism>
<dbReference type="PANTHER" id="PTHR43649:SF11">
    <property type="entry name" value="ABC TRANSPORTER SUBSTRATE-BINDING PROTEIN YESO-RELATED"/>
    <property type="match status" value="1"/>
</dbReference>
<name>A0ABU7L235_9ACTN</name>
<dbReference type="InterPro" id="IPR006059">
    <property type="entry name" value="SBP"/>
</dbReference>
<dbReference type="EMBL" id="JBEQNB010000009">
    <property type="protein sequence ID" value="MES0835721.1"/>
    <property type="molecule type" value="Genomic_DNA"/>
</dbReference>
<dbReference type="Gene3D" id="3.40.190.10">
    <property type="entry name" value="Periplasmic binding protein-like II"/>
    <property type="match status" value="2"/>
</dbReference>
<evidence type="ECO:0000313" key="5">
    <source>
        <dbReference type="Proteomes" id="UP001432401"/>
    </source>
</evidence>
<reference evidence="3 5" key="2">
    <citation type="submission" date="2024-06" db="EMBL/GenBank/DDBJ databases">
        <authorList>
            <person name="Bataeva Y.V."/>
            <person name="Grigorian L.N."/>
            <person name="Solomentsev V.I."/>
        </authorList>
    </citation>
    <scope>NUCLEOTIDE SEQUENCE [LARGE SCALE GENOMIC DNA]</scope>
    <source>
        <strain evidence="3">SCPM-O-B-12605</strain>
        <strain evidence="5">SCPM-O-B-12605 (RCAM04882)</strain>
    </source>
</reference>
<gene>
    <name evidence="3" type="ORF">ABUK86_18235</name>
    <name evidence="2" type="ORF">Q8A49_34365</name>
</gene>
<feature type="chain" id="PRO_5045032719" evidence="1">
    <location>
        <begin position="35"/>
        <end position="440"/>
    </location>
</feature>
<reference evidence="2 4" key="1">
    <citation type="submission" date="2023-07" db="EMBL/GenBank/DDBJ databases">
        <authorList>
            <person name="Girao M."/>
            <person name="Carvalho M.F."/>
        </authorList>
    </citation>
    <scope>NUCLEOTIDE SEQUENCE [LARGE SCALE GENOMIC DNA]</scope>
    <source>
        <strain evidence="2 4">66/93</strain>
    </source>
</reference>
<dbReference type="SUPFAM" id="SSF53850">
    <property type="entry name" value="Periplasmic binding protein-like II"/>
    <property type="match status" value="1"/>
</dbReference>
<feature type="signal peptide" evidence="1">
    <location>
        <begin position="1"/>
        <end position="34"/>
    </location>
</feature>
<evidence type="ECO:0000313" key="3">
    <source>
        <dbReference type="EMBL" id="MES0835721.1"/>
    </source>
</evidence>
<evidence type="ECO:0000313" key="4">
    <source>
        <dbReference type="Proteomes" id="UP001348641"/>
    </source>
</evidence>
<proteinExistence type="predicted"/>
<evidence type="ECO:0000256" key="1">
    <source>
        <dbReference type="SAM" id="SignalP"/>
    </source>
</evidence>
<dbReference type="Proteomes" id="UP001348641">
    <property type="component" value="Unassembled WGS sequence"/>
</dbReference>